<reference evidence="4 5" key="1">
    <citation type="submission" date="2019-07" db="EMBL/GenBank/DDBJ databases">
        <authorList>
            <person name="Kim J."/>
        </authorList>
    </citation>
    <scope>NUCLEOTIDE SEQUENCE [LARGE SCALE GENOMIC DNA]</scope>
    <source>
        <strain evidence="4 5">JC52</strain>
    </source>
</reference>
<feature type="transmembrane region" description="Helical" evidence="1">
    <location>
        <begin position="122"/>
        <end position="140"/>
    </location>
</feature>
<name>A0A559K045_9BACL</name>
<dbReference type="FunFam" id="3.20.20.450:FF:000001">
    <property type="entry name" value="Cyclic di-GMP phosphodiesterase yahA"/>
    <property type="match status" value="1"/>
</dbReference>
<dbReference type="CDD" id="cd01949">
    <property type="entry name" value="GGDEF"/>
    <property type="match status" value="1"/>
</dbReference>
<dbReference type="CDD" id="cd01948">
    <property type="entry name" value="EAL"/>
    <property type="match status" value="1"/>
</dbReference>
<dbReference type="InterPro" id="IPR052155">
    <property type="entry name" value="Biofilm_reg_signaling"/>
</dbReference>
<gene>
    <name evidence="4" type="ORF">FPZ49_29845</name>
</gene>
<evidence type="ECO:0000259" key="3">
    <source>
        <dbReference type="PROSITE" id="PS50887"/>
    </source>
</evidence>
<dbReference type="FunFam" id="3.30.70.270:FF:000001">
    <property type="entry name" value="Diguanylate cyclase domain protein"/>
    <property type="match status" value="1"/>
</dbReference>
<protein>
    <submittedName>
        <fullName evidence="4">EAL domain-containing protein</fullName>
    </submittedName>
</protein>
<dbReference type="Gene3D" id="3.20.20.450">
    <property type="entry name" value="EAL domain"/>
    <property type="match status" value="1"/>
</dbReference>
<keyword evidence="1" id="KW-0812">Transmembrane</keyword>
<dbReference type="SUPFAM" id="SSF55073">
    <property type="entry name" value="Nucleotide cyclase"/>
    <property type="match status" value="1"/>
</dbReference>
<dbReference type="Pfam" id="PF00990">
    <property type="entry name" value="GGDEF"/>
    <property type="match status" value="1"/>
</dbReference>
<dbReference type="SMART" id="SM00052">
    <property type="entry name" value="EAL"/>
    <property type="match status" value="1"/>
</dbReference>
<dbReference type="Proteomes" id="UP000317036">
    <property type="component" value="Unassembled WGS sequence"/>
</dbReference>
<dbReference type="PANTHER" id="PTHR44757">
    <property type="entry name" value="DIGUANYLATE CYCLASE DGCP"/>
    <property type="match status" value="1"/>
</dbReference>
<accession>A0A559K045</accession>
<dbReference type="SMART" id="SM00267">
    <property type="entry name" value="GGDEF"/>
    <property type="match status" value="1"/>
</dbReference>
<evidence type="ECO:0000313" key="5">
    <source>
        <dbReference type="Proteomes" id="UP000317036"/>
    </source>
</evidence>
<dbReference type="PROSITE" id="PS50883">
    <property type="entry name" value="EAL"/>
    <property type="match status" value="1"/>
</dbReference>
<dbReference type="EMBL" id="VNJI01000057">
    <property type="protein sequence ID" value="TVY05501.1"/>
    <property type="molecule type" value="Genomic_DNA"/>
</dbReference>
<evidence type="ECO:0000259" key="2">
    <source>
        <dbReference type="PROSITE" id="PS50883"/>
    </source>
</evidence>
<dbReference type="AlphaFoldDB" id="A0A559K045"/>
<dbReference type="InterPro" id="IPR029787">
    <property type="entry name" value="Nucleotide_cyclase"/>
</dbReference>
<dbReference type="InterPro" id="IPR001633">
    <property type="entry name" value="EAL_dom"/>
</dbReference>
<dbReference type="InterPro" id="IPR000160">
    <property type="entry name" value="GGDEF_dom"/>
</dbReference>
<dbReference type="Pfam" id="PF00563">
    <property type="entry name" value="EAL"/>
    <property type="match status" value="1"/>
</dbReference>
<feature type="transmembrane region" description="Helical" evidence="1">
    <location>
        <begin position="21"/>
        <end position="46"/>
    </location>
</feature>
<dbReference type="Gene3D" id="3.30.70.270">
    <property type="match status" value="1"/>
</dbReference>
<dbReference type="PANTHER" id="PTHR44757:SF2">
    <property type="entry name" value="BIOFILM ARCHITECTURE MAINTENANCE PROTEIN MBAA"/>
    <property type="match status" value="1"/>
</dbReference>
<dbReference type="OrthoDB" id="9759607at2"/>
<organism evidence="4 5">
    <name type="scientific">Paenibacillus cremeus</name>
    <dbReference type="NCBI Taxonomy" id="2163881"/>
    <lineage>
        <taxon>Bacteria</taxon>
        <taxon>Bacillati</taxon>
        <taxon>Bacillota</taxon>
        <taxon>Bacilli</taxon>
        <taxon>Bacillales</taxon>
        <taxon>Paenibacillaceae</taxon>
        <taxon>Paenibacillus</taxon>
    </lineage>
</organism>
<feature type="domain" description="GGDEF" evidence="3">
    <location>
        <begin position="184"/>
        <end position="317"/>
    </location>
</feature>
<dbReference type="SUPFAM" id="SSF141868">
    <property type="entry name" value="EAL domain-like"/>
    <property type="match status" value="1"/>
</dbReference>
<keyword evidence="1" id="KW-0472">Membrane</keyword>
<evidence type="ECO:0000313" key="4">
    <source>
        <dbReference type="EMBL" id="TVY05501.1"/>
    </source>
</evidence>
<keyword evidence="5" id="KW-1185">Reference proteome</keyword>
<evidence type="ECO:0000256" key="1">
    <source>
        <dbReference type="SAM" id="Phobius"/>
    </source>
</evidence>
<keyword evidence="1" id="KW-1133">Transmembrane helix</keyword>
<sequence length="581" mass="65621">MVSNQNPRSTGTARMRALRDFFFQNAYFLRLWLVFIGTEIVIMALRQLAGQSIDGTDYIGSAVVVLCSIPILYFSVMNDRIKPVRMFGLLLLLMILVEAVKLMVRGQVLHTTNDWCGSLADIAGGLLLALPLLNFVIMDIRHREFTERQLTYLAYHDVLTGLPNRQMFQQSLSLSIRGAKASGRQLAVMFIDLSRFNHVNDTFGHTFGDKLLIEAAERLKAGLHAGDRVSRQGGDEFTILVEDIESAQDAEKIASKLIKLLGRPFKIEGHEMRVGCSIGIAMYPLDGEDAVTLMKNADNAMYRAKERGKNNSQFYKPEMNETVIQKLVMEEWLNKALEQDEFVLYYQPQIDIFSSQMNGMEALIRWNHPSLGFISPGEFIPLAEETGLIIPLGNWVLRTACMQNKYWQRLGFTPLKMAVNISPIQFHQPDFVNVVLDALNESGLEPRYLELEITEGIAMHHVDQVIEKLQTLRDLGIHISMDDFGTGYSSLNYLKKFPINKLKIAQQFVRDIGEDPDDAAIVHAIMAMAHSLKLNVIAEGVETEEQLAFLLDANCREIQGYIYSKPIPSEDFTALLKRIPA</sequence>
<comment type="caution">
    <text evidence="4">The sequence shown here is derived from an EMBL/GenBank/DDBJ whole genome shotgun (WGS) entry which is preliminary data.</text>
</comment>
<feature type="transmembrane region" description="Helical" evidence="1">
    <location>
        <begin position="58"/>
        <end position="76"/>
    </location>
</feature>
<dbReference type="InterPro" id="IPR035919">
    <property type="entry name" value="EAL_sf"/>
</dbReference>
<dbReference type="PROSITE" id="PS50887">
    <property type="entry name" value="GGDEF"/>
    <property type="match status" value="1"/>
</dbReference>
<proteinExistence type="predicted"/>
<dbReference type="NCBIfam" id="TIGR00254">
    <property type="entry name" value="GGDEF"/>
    <property type="match status" value="1"/>
</dbReference>
<feature type="domain" description="EAL" evidence="2">
    <location>
        <begin position="326"/>
        <end position="580"/>
    </location>
</feature>
<feature type="transmembrane region" description="Helical" evidence="1">
    <location>
        <begin position="83"/>
        <end position="102"/>
    </location>
</feature>
<dbReference type="InterPro" id="IPR043128">
    <property type="entry name" value="Rev_trsase/Diguanyl_cyclase"/>
</dbReference>
<dbReference type="RefSeq" id="WP_144853996.1">
    <property type="nucleotide sequence ID" value="NZ_VNJI01000057.1"/>
</dbReference>